<dbReference type="Gene3D" id="2.60.130.10">
    <property type="entry name" value="Aromatic compound dioxygenase"/>
    <property type="match status" value="1"/>
</dbReference>
<dbReference type="InterPro" id="IPR020904">
    <property type="entry name" value="Sc_DH/Rdtase_CS"/>
</dbReference>
<evidence type="ECO:0000313" key="4">
    <source>
        <dbReference type="EMBL" id="RDH29030.1"/>
    </source>
</evidence>
<evidence type="ECO:0000259" key="3">
    <source>
        <dbReference type="Pfam" id="PF00775"/>
    </source>
</evidence>
<evidence type="ECO:0000256" key="2">
    <source>
        <dbReference type="SAM" id="SignalP"/>
    </source>
</evidence>
<dbReference type="Pfam" id="PF00775">
    <property type="entry name" value="Dioxygenase_C"/>
    <property type="match status" value="1"/>
</dbReference>
<reference evidence="4 5" key="1">
    <citation type="submission" date="2018-07" db="EMBL/GenBank/DDBJ databases">
        <title>The genomes of Aspergillus section Nigri reveals drivers in fungal speciation.</title>
        <authorList>
            <consortium name="DOE Joint Genome Institute"/>
            <person name="Vesth T.C."/>
            <person name="Nybo J."/>
            <person name="Theobald S."/>
            <person name="Brandl J."/>
            <person name="Frisvad J.C."/>
            <person name="Nielsen K.F."/>
            <person name="Lyhne E.K."/>
            <person name="Kogle M.E."/>
            <person name="Kuo A."/>
            <person name="Riley R."/>
            <person name="Clum A."/>
            <person name="Nolan M."/>
            <person name="Lipzen A."/>
            <person name="Salamov A."/>
            <person name="Henrissat B."/>
            <person name="Wiebenga A."/>
            <person name="De vries R.P."/>
            <person name="Grigoriev I.V."/>
            <person name="Mortensen U.H."/>
            <person name="Andersen M.R."/>
            <person name="Baker S.E."/>
        </authorList>
    </citation>
    <scope>NUCLEOTIDE SEQUENCE [LARGE SCALE GENOMIC DNA]</scope>
    <source>
        <strain evidence="4 5">CBS 139.54b</strain>
    </source>
</reference>
<feature type="domain" description="Intradiol ring-cleavage dioxygenases" evidence="3">
    <location>
        <begin position="131"/>
        <end position="230"/>
    </location>
</feature>
<feature type="chain" id="PRO_5017555837" evidence="2">
    <location>
        <begin position="21"/>
        <end position="464"/>
    </location>
</feature>
<dbReference type="GeneID" id="38142686"/>
<name>A0A3F3PQ06_9EURO</name>
<dbReference type="Gene3D" id="3.40.50.720">
    <property type="entry name" value="NAD(P)-binding Rossmann-like Domain"/>
    <property type="match status" value="1"/>
</dbReference>
<dbReference type="InterPro" id="IPR036291">
    <property type="entry name" value="NAD(P)-bd_dom_sf"/>
</dbReference>
<keyword evidence="2" id="KW-0732">Signal</keyword>
<evidence type="ECO:0000313" key="5">
    <source>
        <dbReference type="Proteomes" id="UP000253729"/>
    </source>
</evidence>
<dbReference type="EMBL" id="KZ852071">
    <property type="protein sequence ID" value="RDH29030.1"/>
    <property type="molecule type" value="Genomic_DNA"/>
</dbReference>
<dbReference type="GO" id="GO:0016702">
    <property type="term" value="F:oxidoreductase activity, acting on single donors with incorporation of molecular oxygen, incorporation of two atoms of oxygen"/>
    <property type="evidence" value="ECO:0007669"/>
    <property type="project" value="InterPro"/>
</dbReference>
<keyword evidence="5" id="KW-1185">Reference proteome</keyword>
<dbReference type="GO" id="GO:0008199">
    <property type="term" value="F:ferric iron binding"/>
    <property type="evidence" value="ECO:0007669"/>
    <property type="project" value="InterPro"/>
</dbReference>
<gene>
    <name evidence="4" type="ORF">BDQ94DRAFT_183104</name>
</gene>
<dbReference type="InterPro" id="IPR002347">
    <property type="entry name" value="SDR_fam"/>
</dbReference>
<dbReference type="GO" id="GO:0044550">
    <property type="term" value="P:secondary metabolite biosynthetic process"/>
    <property type="evidence" value="ECO:0007669"/>
    <property type="project" value="UniProtKB-ARBA"/>
</dbReference>
<feature type="signal peptide" evidence="2">
    <location>
        <begin position="1"/>
        <end position="20"/>
    </location>
</feature>
<protein>
    <submittedName>
        <fullName evidence="4">GPI anchored dioxygenase</fullName>
    </submittedName>
</protein>
<keyword evidence="1" id="KW-0521">NADP</keyword>
<keyword evidence="4" id="KW-0560">Oxidoreductase</keyword>
<dbReference type="PROSITE" id="PS00061">
    <property type="entry name" value="ADH_SHORT"/>
    <property type="match status" value="1"/>
</dbReference>
<dbReference type="STRING" id="1341132.A0A3F3PQ06"/>
<dbReference type="PANTHER" id="PTHR34315:SF9">
    <property type="entry name" value="INTRADIOL RING-CLEAVAGE DIOXYGENASES DOMAIN-CONTAINING PROTEIN-RELATED"/>
    <property type="match status" value="1"/>
</dbReference>
<dbReference type="PRINTS" id="PR00081">
    <property type="entry name" value="GDHRDH"/>
</dbReference>
<dbReference type="AlphaFoldDB" id="A0A3F3PQ06"/>
<dbReference type="Proteomes" id="UP000253729">
    <property type="component" value="Unassembled WGS sequence"/>
</dbReference>
<dbReference type="RefSeq" id="XP_026622052.1">
    <property type="nucleotide sequence ID" value="XM_026774330.1"/>
</dbReference>
<sequence length="464" mass="49979">MQILQLKQAIVLSLAGLAIAHPGVHEPSSFTEVSKRAFLNNAHRSLSQCAGQLKRNGVLERAASRRAALFETYKKRSLGLRDTEQVVNTSHHSSLQVTPNTPESELFSKDPVCVLAPEGEVGPFWVKGELIRHDVSDGEPGVPLFMDGQFIDINTCQPIQDLYWDVWNCNATGVYSGVQSSMNGNGNDSSNLDKTFLRGIQKTDSDGVAGFKTVFPGHYSGRATHVHVIAHVGAQVLTNNTLTGGHIPHIGQLFFDQDLISQVEATYPYNTNTVSITENADDHVVQVETEDSNSDPFFEYALLGDSIADGVFGWITLGVNVTASHDTSATWAATLTSSGGVTNDDSSSGAEISICPDGGRVILFSTSLGAFSMVTPNYLLYTASKGAIEQMTRVLAKDLGQRKITVNTIAPRPVGTDAYFVGKTEQLVQMQTGEIANIVAFIARDESLWVNGQTVRINGGMTVG</sequence>
<dbReference type="InterPro" id="IPR015889">
    <property type="entry name" value="Intradiol_dOase_core"/>
</dbReference>
<dbReference type="PANTHER" id="PTHR34315">
    <property type="match status" value="1"/>
</dbReference>
<keyword evidence="4" id="KW-0223">Dioxygenase</keyword>
<accession>A0A3F3PQ06</accession>
<proteinExistence type="predicted"/>
<dbReference type="InterPro" id="IPR000627">
    <property type="entry name" value="Intradiol_dOase_C"/>
</dbReference>
<organism evidence="4 5">
    <name type="scientific">Aspergillus welwitschiae</name>
    <dbReference type="NCBI Taxonomy" id="1341132"/>
    <lineage>
        <taxon>Eukaryota</taxon>
        <taxon>Fungi</taxon>
        <taxon>Dikarya</taxon>
        <taxon>Ascomycota</taxon>
        <taxon>Pezizomycotina</taxon>
        <taxon>Eurotiomycetes</taxon>
        <taxon>Eurotiomycetidae</taxon>
        <taxon>Eurotiales</taxon>
        <taxon>Aspergillaceae</taxon>
        <taxon>Aspergillus</taxon>
        <taxon>Aspergillus subgen. Circumdati</taxon>
    </lineage>
</organism>
<dbReference type="CDD" id="cd03457">
    <property type="entry name" value="intradiol_dioxygenase_like"/>
    <property type="match status" value="1"/>
</dbReference>
<evidence type="ECO:0000256" key="1">
    <source>
        <dbReference type="ARBA" id="ARBA00022857"/>
    </source>
</evidence>
<dbReference type="SUPFAM" id="SSF51735">
    <property type="entry name" value="NAD(P)-binding Rossmann-fold domains"/>
    <property type="match status" value="1"/>
</dbReference>
<dbReference type="Pfam" id="PF13561">
    <property type="entry name" value="adh_short_C2"/>
    <property type="match status" value="1"/>
</dbReference>
<dbReference type="SUPFAM" id="SSF49482">
    <property type="entry name" value="Aromatic compound dioxygenase"/>
    <property type="match status" value="1"/>
</dbReference>